<evidence type="ECO:0000256" key="5">
    <source>
        <dbReference type="ARBA" id="ARBA00093456"/>
    </source>
</evidence>
<name>A0A834IZN4_RHYFE</name>
<dbReference type="GO" id="GO:0007129">
    <property type="term" value="P:homologous chromosome pairing at meiosis"/>
    <property type="evidence" value="ECO:0007669"/>
    <property type="project" value="TreeGrafter"/>
</dbReference>
<feature type="region of interest" description="Disordered" evidence="6">
    <location>
        <begin position="802"/>
        <end position="843"/>
    </location>
</feature>
<evidence type="ECO:0008006" key="9">
    <source>
        <dbReference type="Google" id="ProtNLM"/>
    </source>
</evidence>
<dbReference type="GO" id="GO:0000793">
    <property type="term" value="C:condensed chromosome"/>
    <property type="evidence" value="ECO:0007669"/>
    <property type="project" value="TreeGrafter"/>
</dbReference>
<keyword evidence="2" id="KW-1017">Isopeptide bond</keyword>
<reference evidence="7" key="1">
    <citation type="submission" date="2020-08" db="EMBL/GenBank/DDBJ databases">
        <title>Genome sequencing and assembly of the red palm weevil Rhynchophorus ferrugineus.</title>
        <authorList>
            <person name="Dias G.B."/>
            <person name="Bergman C.M."/>
            <person name="Manee M."/>
        </authorList>
    </citation>
    <scope>NUCLEOTIDE SEQUENCE</scope>
    <source>
        <strain evidence="7">AA-2017</strain>
        <tissue evidence="7">Whole larva</tissue>
    </source>
</reference>
<dbReference type="GO" id="GO:0070182">
    <property type="term" value="F:DNA polymerase binding"/>
    <property type="evidence" value="ECO:0007669"/>
    <property type="project" value="TreeGrafter"/>
</dbReference>
<evidence type="ECO:0000256" key="2">
    <source>
        <dbReference type="ARBA" id="ARBA00022499"/>
    </source>
</evidence>
<feature type="compositionally biased region" description="Basic and acidic residues" evidence="6">
    <location>
        <begin position="1336"/>
        <end position="1345"/>
    </location>
</feature>
<evidence type="ECO:0000256" key="6">
    <source>
        <dbReference type="SAM" id="MobiDB-lite"/>
    </source>
</evidence>
<evidence type="ECO:0000313" key="8">
    <source>
        <dbReference type="Proteomes" id="UP000625711"/>
    </source>
</evidence>
<feature type="compositionally biased region" description="Polar residues" evidence="6">
    <location>
        <begin position="814"/>
        <end position="831"/>
    </location>
</feature>
<dbReference type="InterPro" id="IPR029448">
    <property type="entry name" value="FANCD2"/>
</dbReference>
<dbReference type="GO" id="GO:0031573">
    <property type="term" value="P:mitotic intra-S DNA damage checkpoint signaling"/>
    <property type="evidence" value="ECO:0007669"/>
    <property type="project" value="TreeGrafter"/>
</dbReference>
<organism evidence="7 8">
    <name type="scientific">Rhynchophorus ferrugineus</name>
    <name type="common">Red palm weevil</name>
    <name type="synonym">Curculio ferrugineus</name>
    <dbReference type="NCBI Taxonomy" id="354439"/>
    <lineage>
        <taxon>Eukaryota</taxon>
        <taxon>Metazoa</taxon>
        <taxon>Ecdysozoa</taxon>
        <taxon>Arthropoda</taxon>
        <taxon>Hexapoda</taxon>
        <taxon>Insecta</taxon>
        <taxon>Pterygota</taxon>
        <taxon>Neoptera</taxon>
        <taxon>Endopterygota</taxon>
        <taxon>Coleoptera</taxon>
        <taxon>Polyphaga</taxon>
        <taxon>Cucujiformia</taxon>
        <taxon>Curculionidae</taxon>
        <taxon>Dryophthorinae</taxon>
        <taxon>Rhynchophorus</taxon>
    </lineage>
</organism>
<dbReference type="PANTHER" id="PTHR32086">
    <property type="entry name" value="FANCONI ANEMIA GROUP D2 PROTEIN"/>
    <property type="match status" value="1"/>
</dbReference>
<dbReference type="Proteomes" id="UP000625711">
    <property type="component" value="Unassembled WGS sequence"/>
</dbReference>
<dbReference type="GO" id="GO:1990918">
    <property type="term" value="P:double-strand break repair involved in meiotic recombination"/>
    <property type="evidence" value="ECO:0007669"/>
    <property type="project" value="TreeGrafter"/>
</dbReference>
<dbReference type="GO" id="GO:0036297">
    <property type="term" value="P:interstrand cross-link repair"/>
    <property type="evidence" value="ECO:0007669"/>
    <property type="project" value="TreeGrafter"/>
</dbReference>
<keyword evidence="3" id="KW-0832">Ubl conjugation</keyword>
<dbReference type="OrthoDB" id="27031at2759"/>
<dbReference type="GO" id="GO:0005634">
    <property type="term" value="C:nucleus"/>
    <property type="evidence" value="ECO:0007669"/>
    <property type="project" value="UniProtKB-SubCell"/>
</dbReference>
<accession>A0A834IZN4</accession>
<gene>
    <name evidence="7" type="ORF">GWI33_002524</name>
</gene>
<dbReference type="PANTHER" id="PTHR32086:SF0">
    <property type="entry name" value="FANCONI ANEMIA GROUP D2 PROTEIN"/>
    <property type="match status" value="1"/>
</dbReference>
<evidence type="ECO:0000256" key="1">
    <source>
        <dbReference type="ARBA" id="ARBA00004123"/>
    </source>
</evidence>
<proteinExistence type="inferred from homology"/>
<keyword evidence="8" id="KW-1185">Reference proteome</keyword>
<feature type="region of interest" description="Disordered" evidence="6">
    <location>
        <begin position="1297"/>
        <end position="1345"/>
    </location>
</feature>
<protein>
    <recommendedName>
        <fullName evidence="9">Fanconi anemia group D2 protein</fullName>
    </recommendedName>
</protein>
<evidence type="ECO:0000313" key="7">
    <source>
        <dbReference type="EMBL" id="KAF7287153.1"/>
    </source>
</evidence>
<sequence>MDISSQGNKTLSIASSQNLTADIKKLEKLFEDVGIVIDFRSEKGTSLKQEPALIVRDLIKYFDNENIYQLNCYIRTMRIICKKEKHCKKFLLPTELRKDNNTKLNIFQDCLFRIFLKVPCLQHDIINILLESLTLVAMDETQDTSWLRNLLKPLRYLPEIKNSKELTKKLLDIVEISTLTCQLEILDVLPQIILDSDCAIAAKQLISLLDTNDELSGAIIDCLNALKLECDVRYQIQDRILAVILAGGSLKIFPVLVQFLLNDTKSPDLVSLLFKIKNALNNIINSNEDNEQVESRKIVIFNNLQMLTMSQKAIYDGWLITITNIKSPNDHKPIDLLIMFMLHYISDARKRVIEGIFRKRVSMGLFKIELLEQAFTKYLVHQLLKDYIHSIIEIGSCLMKASQDPNVAKFCMSFFESLFKHPYTGTVYRGEIISSLISLTAYADPLVINSTLRLLLLLATKEKNKMQMHVALLMQLLEKLDCLDLKNVKIVFDILCILTCDNSQDSLSGFKNEIHIFIRKLLSSSERTVKHRGIISALVMVKHMASVDPDLDTSCSIDESLSIIDIPENNAKEAAFLVELINTCTGNCPELLGLFYDQLASILASPYYFDKYFLYWLYDTSTSHFKELFITDTVPDSKNDFTFTMQYASCDSEEMFPLAVDIASYTIWKKSDTILLLAPFFRVVRLLHSRQHNENLSTLDDLLICGIVLPDVSDPETLDFEGTKQVVDCLFHSANWIRELISAFVTQKNVTTQLRVVQRLKDLIHIEEKINNFLNYVPGHNLPVSYFESLMNTSKQVVKAEVQSNKNPRKKLKSSSIINETAATTAGTQPASKPRKGTKASKVPTSKIQYREIDTDVIILMKYPLIIDNEERHNSSQSISLNLEEVKFLLEDFKTKISILTENRDISLRHLNDVIPEHFIKDSVHIFPYINDYLDVIVKHIGYLMKNMDDRQDLPSWFTEEALNVKLCFGYLLNIFYLVFKWPGFQMSSNLDLLKQLLKALTSKNSQAVYSVGKLITDFVLRLGMYTKECSHLSQAVHLIRTMEVMYQIVMPNEEIKKKMAKTAEILLNRRWYSYDGNLDKGKECNENINILIRISLCTFNVKKTYGLVETIRAQVEDLTSNTDCLTSLMAINKQNFHVFYLGLCNVLLESVKTEVHHLTNKQHLELWNNVAHTMQSLKEIAKSIETRANLVCFLKKSVAILKVFLSHGVPILEIMLKNKPTEVSGIFRTLQESTRYLHSLCCESKVNKDARVVTYIPAFRHILESLVYRVKAALVANNLSEVFILGSLKNKRLDGKELSQESESSSTGDADDTYEHLPSDNEDISIIVDESTVDTESHNSEVYN</sequence>
<evidence type="ECO:0000256" key="4">
    <source>
        <dbReference type="ARBA" id="ARBA00023242"/>
    </source>
</evidence>
<comment type="subcellular location">
    <subcellularLocation>
        <location evidence="1">Nucleus</location>
    </subcellularLocation>
</comment>
<evidence type="ECO:0000256" key="3">
    <source>
        <dbReference type="ARBA" id="ARBA00022843"/>
    </source>
</evidence>
<keyword evidence="4" id="KW-0539">Nucleus</keyword>
<comment type="similarity">
    <text evidence="5">Belongs to the Fanconi anemia protein FANCD2 family.</text>
</comment>
<dbReference type="Pfam" id="PF14631">
    <property type="entry name" value="FancD2"/>
    <property type="match status" value="1"/>
</dbReference>
<dbReference type="EMBL" id="JAACXV010000016">
    <property type="protein sequence ID" value="KAF7287153.1"/>
    <property type="molecule type" value="Genomic_DNA"/>
</dbReference>
<comment type="caution">
    <text evidence="7">The sequence shown here is derived from an EMBL/GenBank/DDBJ whole genome shotgun (WGS) entry which is preliminary data.</text>
</comment>